<feature type="signal peptide" evidence="2">
    <location>
        <begin position="1"/>
        <end position="22"/>
    </location>
</feature>
<feature type="chain" id="PRO_5046070528" evidence="2">
    <location>
        <begin position="23"/>
        <end position="152"/>
    </location>
</feature>
<feature type="domain" description="DUF4124" evidence="3">
    <location>
        <begin position="12"/>
        <end position="74"/>
    </location>
</feature>
<dbReference type="RefSeq" id="WP_203166290.1">
    <property type="nucleotide sequence ID" value="NZ_JAEVLS010000001.1"/>
</dbReference>
<keyword evidence="5" id="KW-1185">Reference proteome</keyword>
<sequence>MIRLLLLLSVAAAPLAAGTAYADVYKYIDEKGNVQYTDKPPSLPAERLNVQSQRTDIVAVQERQEAEQAARAQSASSSRAQANASAEQRAANELSAKDKAERCIKARERYDKYMTSQRLYEEGKDGERRYLSDTELDAARASAKASMDVMCQ</sequence>
<proteinExistence type="predicted"/>
<comment type="caution">
    <text evidence="4">The sequence shown here is derived from an EMBL/GenBank/DDBJ whole genome shotgun (WGS) entry which is preliminary data.</text>
</comment>
<dbReference type="Pfam" id="PF13511">
    <property type="entry name" value="DUF4124"/>
    <property type="match status" value="1"/>
</dbReference>
<keyword evidence="2" id="KW-0732">Signal</keyword>
<dbReference type="InterPro" id="IPR025392">
    <property type="entry name" value="DUF4124"/>
</dbReference>
<evidence type="ECO:0000256" key="2">
    <source>
        <dbReference type="SAM" id="SignalP"/>
    </source>
</evidence>
<dbReference type="Proteomes" id="UP000661077">
    <property type="component" value="Unassembled WGS sequence"/>
</dbReference>
<evidence type="ECO:0000313" key="4">
    <source>
        <dbReference type="EMBL" id="MBM0104336.1"/>
    </source>
</evidence>
<dbReference type="EMBL" id="JAEVLS010000001">
    <property type="protein sequence ID" value="MBM0104336.1"/>
    <property type="molecule type" value="Genomic_DNA"/>
</dbReference>
<protein>
    <submittedName>
        <fullName evidence="4">DUF4124 domain-containing protein</fullName>
    </submittedName>
</protein>
<evidence type="ECO:0000259" key="3">
    <source>
        <dbReference type="Pfam" id="PF13511"/>
    </source>
</evidence>
<organism evidence="4 5">
    <name type="scientific">Steroidobacter gossypii</name>
    <dbReference type="NCBI Taxonomy" id="2805490"/>
    <lineage>
        <taxon>Bacteria</taxon>
        <taxon>Pseudomonadati</taxon>
        <taxon>Pseudomonadota</taxon>
        <taxon>Gammaproteobacteria</taxon>
        <taxon>Steroidobacterales</taxon>
        <taxon>Steroidobacteraceae</taxon>
        <taxon>Steroidobacter</taxon>
    </lineage>
</organism>
<name>A0ABS1WTN9_9GAMM</name>
<accession>A0ABS1WTN9</accession>
<reference evidence="4 5" key="1">
    <citation type="journal article" date="2021" name="Int. J. Syst. Evol. Microbiol.">
        <title>Steroidobacter gossypii sp. nov., isolated from soil of cotton cropping field.</title>
        <authorList>
            <person name="Huang R."/>
            <person name="Yang S."/>
            <person name="Zhen C."/>
            <person name="Liu W."/>
        </authorList>
    </citation>
    <scope>NUCLEOTIDE SEQUENCE [LARGE SCALE GENOMIC DNA]</scope>
    <source>
        <strain evidence="4 5">S1-65</strain>
    </source>
</reference>
<gene>
    <name evidence="4" type="ORF">JM946_06240</name>
</gene>
<feature type="region of interest" description="Disordered" evidence="1">
    <location>
        <begin position="62"/>
        <end position="93"/>
    </location>
</feature>
<feature type="compositionally biased region" description="Low complexity" evidence="1">
    <location>
        <begin position="69"/>
        <end position="93"/>
    </location>
</feature>
<evidence type="ECO:0000313" key="5">
    <source>
        <dbReference type="Proteomes" id="UP000661077"/>
    </source>
</evidence>
<evidence type="ECO:0000256" key="1">
    <source>
        <dbReference type="SAM" id="MobiDB-lite"/>
    </source>
</evidence>